<gene>
    <name evidence="1" type="ORF">RT97_01310</name>
</gene>
<proteinExistence type="predicted"/>
<name>A0A0D0N5W6_VARPD</name>
<dbReference type="AlphaFoldDB" id="A0A0D0N5W6"/>
<dbReference type="RefSeq" id="WP_042576981.1">
    <property type="nucleotide sequence ID" value="NZ_JXQQ01000005.1"/>
</dbReference>
<accession>A0A0D0N5W6</accession>
<dbReference type="EMBL" id="JXQQ01000005">
    <property type="protein sequence ID" value="KIQ36810.1"/>
    <property type="molecule type" value="Genomic_DNA"/>
</dbReference>
<dbReference type="OrthoDB" id="5510403at2"/>
<dbReference type="Proteomes" id="UP000032067">
    <property type="component" value="Unassembled WGS sequence"/>
</dbReference>
<sequence>MARIDFRPLWTVEVQHAFFGGACDAIEFVVPPATQRALAGAHAIARQRDGRLHVLYEADESGRPLSLLAGRSFIFGLRPREPSFELITVPLGLPPGDTALWRNSPDADALTGPAVVRMSGEQLRIEPRSAQRPLTLRLFDATDTQRAQAVLNIGDEAWTPLGLFTRGIWRIEEDDGNAPPQSWRLQVEPELAGAWGLIELAVDAGHIAAGHAFTLAFAARSDTLRYYVVASRFGEAEFNQVQVLDNGFAAESRPAIQFNRVLPAAFGAGHLAPGLLDPTGSARIALFEAQASVARRARGPSGLELHRNGDLLIGNLPQPGADRPDAQFVVHLSQS</sequence>
<protein>
    <submittedName>
        <fullName evidence="1">Uncharacterized protein</fullName>
    </submittedName>
</protein>
<evidence type="ECO:0000313" key="2">
    <source>
        <dbReference type="Proteomes" id="UP000032067"/>
    </source>
</evidence>
<organism evidence="1 2">
    <name type="scientific">Variovorax paradoxus</name>
    <dbReference type="NCBI Taxonomy" id="34073"/>
    <lineage>
        <taxon>Bacteria</taxon>
        <taxon>Pseudomonadati</taxon>
        <taxon>Pseudomonadota</taxon>
        <taxon>Betaproteobacteria</taxon>
        <taxon>Burkholderiales</taxon>
        <taxon>Comamonadaceae</taxon>
        <taxon>Variovorax</taxon>
    </lineage>
</organism>
<comment type="caution">
    <text evidence="1">The sequence shown here is derived from an EMBL/GenBank/DDBJ whole genome shotgun (WGS) entry which is preliminary data.</text>
</comment>
<reference evidence="1 2" key="1">
    <citation type="submission" date="2014-12" db="EMBL/GenBank/DDBJ databases">
        <title>16Stimator: statistical estimation of ribosomal gene copy numbers from draft genome assemblies.</title>
        <authorList>
            <person name="Perisin M.A."/>
            <person name="Vetter M."/>
            <person name="Gilbert J.A."/>
            <person name="Bergelson J."/>
        </authorList>
    </citation>
    <scope>NUCLEOTIDE SEQUENCE [LARGE SCALE GENOMIC DNA]</scope>
    <source>
        <strain evidence="1 2">MEDvA23</strain>
    </source>
</reference>
<evidence type="ECO:0000313" key="1">
    <source>
        <dbReference type="EMBL" id="KIQ36810.1"/>
    </source>
</evidence>